<dbReference type="Pfam" id="PF08530">
    <property type="entry name" value="PepX_C"/>
    <property type="match status" value="1"/>
</dbReference>
<organism evidence="3 4">
    <name type="scientific">Nothophoma quercina</name>
    <dbReference type="NCBI Taxonomy" id="749835"/>
    <lineage>
        <taxon>Eukaryota</taxon>
        <taxon>Fungi</taxon>
        <taxon>Dikarya</taxon>
        <taxon>Ascomycota</taxon>
        <taxon>Pezizomycotina</taxon>
        <taxon>Dothideomycetes</taxon>
        <taxon>Pleosporomycetidae</taxon>
        <taxon>Pleosporales</taxon>
        <taxon>Pleosporineae</taxon>
        <taxon>Didymellaceae</taxon>
        <taxon>Nothophoma</taxon>
    </lineage>
</organism>
<evidence type="ECO:0000256" key="1">
    <source>
        <dbReference type="ARBA" id="ARBA00022801"/>
    </source>
</evidence>
<dbReference type="SUPFAM" id="SSF53474">
    <property type="entry name" value="alpha/beta-Hydrolases"/>
    <property type="match status" value="1"/>
</dbReference>
<sequence>MALNINGYNVELVEATPPGHAQAGPYSGFNPSTKTIPKGHRRQEGYAPFQADTILDKDFAVPLRDGVTIRADIFRPATAEKVPAIVVWSPYGKDGNGVHGLHMVPGRFGVPQERLSGYEKFEGLDPAEWVAKGYAIANFDLRGTQDGRDGYDAIEHIARLNWCSGKVASAGNSWLAMSQWFIAAERPPHLSVIAPWEGASDFYRDTLARGGIGYPYYLLWSLLQNAMVGRSKAKAAIEMLKKYPLYNDYWEDKRAKLDQINVPLYVLASYSTALHTSGSIRGYNEAGTSEKWLRIHPKQEWSDLYSQESTDDLQKFLDHYLKDIDNGWTKTPRVRVSILAFGDKQPIENAITTAYPVPEAQQTKLYLNALGHLSSSSSSQSSSASYQSDIIPQGRDNDPEELVFSFQFSKPTWLVGYSKAILYLSADAADDLDVFVQLRKLDASGSPTLQLNVPANKLVPPVQSTKDIADSCFLKYYGPNGALRASHAVSKVESTAYDSWSQYTNRTQRKIKPGTVVRLKVPIWPGGIMFDAGESLAVKISGHYMSSMETESLNGQTITENKGRYTLYFGGETESYIEVPLAAPFGQ</sequence>
<dbReference type="PANTHER" id="PTHR43056">
    <property type="entry name" value="PEPTIDASE S9 PROLYL OLIGOPEPTIDASE"/>
    <property type="match status" value="1"/>
</dbReference>
<dbReference type="Pfam" id="PF02129">
    <property type="entry name" value="Peptidase_S15"/>
    <property type="match status" value="1"/>
</dbReference>
<dbReference type="InterPro" id="IPR008979">
    <property type="entry name" value="Galactose-bd-like_sf"/>
</dbReference>
<feature type="domain" description="Xaa-Pro dipeptidyl-peptidase C-terminal" evidence="2">
    <location>
        <begin position="314"/>
        <end position="578"/>
    </location>
</feature>
<dbReference type="Gene3D" id="2.60.120.260">
    <property type="entry name" value="Galactose-binding domain-like"/>
    <property type="match status" value="1"/>
</dbReference>
<reference evidence="3 4" key="1">
    <citation type="submission" date="2024-02" db="EMBL/GenBank/DDBJ databases">
        <title>De novo assembly and annotation of 12 fungi associated with fruit tree decline syndrome in Ontario, Canada.</title>
        <authorList>
            <person name="Sulman M."/>
            <person name="Ellouze W."/>
            <person name="Ilyukhin E."/>
        </authorList>
    </citation>
    <scope>NUCLEOTIDE SEQUENCE [LARGE SCALE GENOMIC DNA]</scope>
    <source>
        <strain evidence="3 4">M97-236</strain>
    </source>
</reference>
<evidence type="ECO:0000313" key="4">
    <source>
        <dbReference type="Proteomes" id="UP001521222"/>
    </source>
</evidence>
<dbReference type="Gene3D" id="1.10.3020.20">
    <property type="match status" value="1"/>
</dbReference>
<dbReference type="Proteomes" id="UP001521222">
    <property type="component" value="Unassembled WGS sequence"/>
</dbReference>
<dbReference type="SUPFAM" id="SSF49785">
    <property type="entry name" value="Galactose-binding domain-like"/>
    <property type="match status" value="1"/>
</dbReference>
<name>A0ABR3S2Y8_9PLEO</name>
<comment type="caution">
    <text evidence="3">The sequence shown here is derived from an EMBL/GenBank/DDBJ whole genome shotgun (WGS) entry which is preliminary data.</text>
</comment>
<dbReference type="PANTHER" id="PTHR43056:SF10">
    <property type="entry name" value="COCE_NOND FAMILY, PUTATIVE (AFU_ORTHOLOGUE AFUA_7G00600)-RELATED"/>
    <property type="match status" value="1"/>
</dbReference>
<evidence type="ECO:0000259" key="2">
    <source>
        <dbReference type="SMART" id="SM00939"/>
    </source>
</evidence>
<keyword evidence="1" id="KW-0378">Hydrolase</keyword>
<dbReference type="InterPro" id="IPR005674">
    <property type="entry name" value="CocE/Ser_esterase"/>
</dbReference>
<dbReference type="SMART" id="SM00939">
    <property type="entry name" value="PepX_C"/>
    <property type="match status" value="1"/>
</dbReference>
<protein>
    <recommendedName>
        <fullName evidence="2">Xaa-Pro dipeptidyl-peptidase C-terminal domain-containing protein</fullName>
    </recommendedName>
</protein>
<dbReference type="InterPro" id="IPR050585">
    <property type="entry name" value="Xaa-Pro_dipeptidyl-ppase/CocE"/>
</dbReference>
<dbReference type="InterPro" id="IPR029058">
    <property type="entry name" value="AB_hydrolase_fold"/>
</dbReference>
<dbReference type="InterPro" id="IPR000383">
    <property type="entry name" value="Xaa-Pro-like_dom"/>
</dbReference>
<dbReference type="InterPro" id="IPR013736">
    <property type="entry name" value="Xaa-Pro_dipept_C"/>
</dbReference>
<keyword evidence="4" id="KW-1185">Reference proteome</keyword>
<gene>
    <name evidence="3" type="ORF">SLS59_000681</name>
</gene>
<dbReference type="Gene3D" id="3.40.50.1820">
    <property type="entry name" value="alpha/beta hydrolase"/>
    <property type="match status" value="1"/>
</dbReference>
<evidence type="ECO:0000313" key="3">
    <source>
        <dbReference type="EMBL" id="KAL1611044.1"/>
    </source>
</evidence>
<proteinExistence type="predicted"/>
<dbReference type="EMBL" id="JAKIXB020000002">
    <property type="protein sequence ID" value="KAL1611044.1"/>
    <property type="molecule type" value="Genomic_DNA"/>
</dbReference>
<accession>A0ABR3S2Y8</accession>
<dbReference type="NCBIfam" id="TIGR00976">
    <property type="entry name" value="CocE_NonD"/>
    <property type="match status" value="1"/>
</dbReference>